<dbReference type="Pfam" id="PF13700">
    <property type="entry name" value="DUF4158"/>
    <property type="match status" value="1"/>
</dbReference>
<keyword evidence="8" id="KW-1185">Reference proteome</keyword>
<comment type="similarity">
    <text evidence="1">Belongs to the transposase 7 family.</text>
</comment>
<dbReference type="Pfam" id="PF01526">
    <property type="entry name" value="DDE_Tnp_Tn3"/>
    <property type="match status" value="1"/>
</dbReference>
<protein>
    <submittedName>
        <fullName evidence="7">TnpA family transposase</fullName>
    </submittedName>
</protein>
<keyword evidence="4" id="KW-0233">DNA recombination</keyword>
<gene>
    <name evidence="7" type="ORF">B0H94_101285</name>
</gene>
<feature type="domain" description="Tn3 transposase DDE" evidence="5">
    <location>
        <begin position="580"/>
        <end position="967"/>
    </location>
</feature>
<dbReference type="Proteomes" id="UP000242310">
    <property type="component" value="Unassembled WGS sequence"/>
</dbReference>
<keyword evidence="2" id="KW-0815">Transposition</keyword>
<evidence type="ECO:0000256" key="1">
    <source>
        <dbReference type="ARBA" id="ARBA00009402"/>
    </source>
</evidence>
<dbReference type="InterPro" id="IPR025296">
    <property type="entry name" value="DUF4158"/>
</dbReference>
<dbReference type="NCBIfam" id="NF033527">
    <property type="entry name" value="transpos_Tn3"/>
    <property type="match status" value="1"/>
</dbReference>
<accession>A0A2P8HYS4</accession>
<evidence type="ECO:0000313" key="8">
    <source>
        <dbReference type="Proteomes" id="UP000242310"/>
    </source>
</evidence>
<dbReference type="AlphaFoldDB" id="A0A2P8HYS4"/>
<dbReference type="InterPro" id="IPR047653">
    <property type="entry name" value="Tn3-like_transpos"/>
</dbReference>
<evidence type="ECO:0000313" key="7">
    <source>
        <dbReference type="EMBL" id="PSL51370.1"/>
    </source>
</evidence>
<feature type="domain" description="DUF4158" evidence="6">
    <location>
        <begin position="3"/>
        <end position="163"/>
    </location>
</feature>
<keyword evidence="3" id="KW-0238">DNA-binding</keyword>
<evidence type="ECO:0000256" key="3">
    <source>
        <dbReference type="ARBA" id="ARBA00023125"/>
    </source>
</evidence>
<comment type="caution">
    <text evidence="7">The sequence shown here is derived from an EMBL/GenBank/DDBJ whole genome shotgun (WGS) entry which is preliminary data.</text>
</comment>
<evidence type="ECO:0000259" key="6">
    <source>
        <dbReference type="Pfam" id="PF13700"/>
    </source>
</evidence>
<dbReference type="RefSeq" id="WP_106587437.1">
    <property type="nucleotide sequence ID" value="NZ_PYAV01000001.1"/>
</dbReference>
<dbReference type="EMBL" id="PYAV01000001">
    <property type="protein sequence ID" value="PSL51370.1"/>
    <property type="molecule type" value="Genomic_DNA"/>
</dbReference>
<reference evidence="7 8" key="1">
    <citation type="submission" date="2018-03" db="EMBL/GenBank/DDBJ databases">
        <title>Genomic Encyclopedia of Type Strains, Phase III (KMG-III): the genomes of soil and plant-associated and newly described type strains.</title>
        <authorList>
            <person name="Whitman W."/>
        </authorList>
    </citation>
    <scope>NUCLEOTIDE SEQUENCE [LARGE SCALE GENOMIC DNA]</scope>
    <source>
        <strain evidence="7 8">CGMCC 1.07653</strain>
    </source>
</reference>
<evidence type="ECO:0000259" key="5">
    <source>
        <dbReference type="Pfam" id="PF01526"/>
    </source>
</evidence>
<dbReference type="GO" id="GO:0006313">
    <property type="term" value="P:DNA transposition"/>
    <property type="evidence" value="ECO:0007669"/>
    <property type="project" value="InterPro"/>
</dbReference>
<proteinExistence type="inferred from homology"/>
<organism evidence="7 8">
    <name type="scientific">Salsuginibacillus halophilus</name>
    <dbReference type="NCBI Taxonomy" id="517424"/>
    <lineage>
        <taxon>Bacteria</taxon>
        <taxon>Bacillati</taxon>
        <taxon>Bacillota</taxon>
        <taxon>Bacilli</taxon>
        <taxon>Bacillales</taxon>
        <taxon>Bacillaceae</taxon>
        <taxon>Salsuginibacillus</taxon>
    </lineage>
</organism>
<name>A0A2P8HYS4_9BACI</name>
<sequence length="985" mass="114286">MASIERTAYPQFKRNFNKNELDNVYTPKSEELKWIRSIARGPSSTLNLTVLLKCFQNLGYFPKWNDIPTTIITHIRNCLHFDDQVKIGYKNNRTLYRHYQFIREYINVRPYGKQAQSVVIHAIQQSAETMDHPADLVSVAVAELVNHSYELPAFNTLDRLARRIRRLINEQYFQNVFEQLPQEERQHIEQLLYKKEGHFYSPYNRLKQLPKKPNLSQIKEQIDLYHWLLSFGDGNRYLKGIPPVKLKHFAGQAKVLDVQEIKDFGDAKRYTLVLSLINDVQMKTRDNLATMLMKRMGNLHNAGKDELEKIRNQQREKTEHLVSTFTEVLYALEEDPHVEDAGQKIKDILESRGDVRTLLDDCEAVASYHGNNYLPLILKFFRSYRSTLFRLAETLTLTSTSQDTSVLKALGFIMKHRHRKTNWLPDDVDLTFATEQWKRTVRVKQSGEWKLHRRHLEICVFSYIAQDLKTGDICVQGSEAYADYRDQLLSWDECLPMLEGYCQEMDFPRDGEGFVKQLKAWMTQQSIEVDHTYPQKENVVTINDDGQPILKKPPKNKPGATFKRLETSIEEHMPEHHVIDMLGNVDHWVNWSRHFGTLSGSDPKLDRPQERYILNTFTHGCNLGPNQAARHMRENITPKTLSFVHQRHVTTQNLAKANQDIINAYATLDLPKRWGTGQTAAADGTQRDTYENNLLAENHIRYGGYGGIAYHHISDNYIALFSHFIPCGVWEAVYIIEGLLQNESDVQPDTLFADTQGQSTPVFALSYLLGIKLMPRIRNIKALKFYRPTKDTTYQHIDALFSDAIDWPLIETHWQDFMRVVLSIKAGKMSSPLLLRKLSNYSRKNRLYQAFRELGRVVRTVFLLFYISDMDVRKQITAETNKVEAFHGFSEWLSFGGKGIIATNDPEQQEKIIKYNELVSNALIFHNVVDLTNVLRSLSKEGYEVHDDDISHLSPYLMSHIKRFGEYIINLESTPQPVDGRLVLD</sequence>
<dbReference type="InterPro" id="IPR002513">
    <property type="entry name" value="Tn3_Tnp_DDE_dom"/>
</dbReference>
<dbReference type="GO" id="GO:0003677">
    <property type="term" value="F:DNA binding"/>
    <property type="evidence" value="ECO:0007669"/>
    <property type="project" value="UniProtKB-KW"/>
</dbReference>
<evidence type="ECO:0000256" key="4">
    <source>
        <dbReference type="ARBA" id="ARBA00023172"/>
    </source>
</evidence>
<dbReference type="GO" id="GO:0004803">
    <property type="term" value="F:transposase activity"/>
    <property type="evidence" value="ECO:0007669"/>
    <property type="project" value="InterPro"/>
</dbReference>
<dbReference type="OrthoDB" id="3538665at2"/>
<evidence type="ECO:0000256" key="2">
    <source>
        <dbReference type="ARBA" id="ARBA00022578"/>
    </source>
</evidence>